<dbReference type="GeneID" id="93795418"/>
<dbReference type="eggNOG" id="ENOG5033BW7">
    <property type="taxonomic scope" value="Bacteria"/>
</dbReference>
<gene>
    <name evidence="1" type="ordered locus">Sca_0483</name>
</gene>
<dbReference type="InterPro" id="IPR021739">
    <property type="entry name" value="SaV-like"/>
</dbReference>
<keyword evidence="2" id="KW-1185">Reference proteome</keyword>
<protein>
    <recommendedName>
        <fullName evidence="3">DUF3310 domain-containing protein</fullName>
    </recommendedName>
</protein>
<evidence type="ECO:0000313" key="1">
    <source>
        <dbReference type="EMBL" id="CAL27397.1"/>
    </source>
</evidence>
<dbReference type="HOGENOM" id="CLU_1668330_0_0_9"/>
<dbReference type="AlphaFoldDB" id="B9DJF3"/>
<dbReference type="Pfam" id="PF11753">
    <property type="entry name" value="DUF3310"/>
    <property type="match status" value="1"/>
</dbReference>
<dbReference type="Proteomes" id="UP000000444">
    <property type="component" value="Chromosome"/>
</dbReference>
<accession>B9DJF3</accession>
<reference evidence="1 2" key="1">
    <citation type="journal article" date="2009" name="Appl. Environ. Microbiol.">
        <title>Genome analysis of the meat starter culture bacterium Staphylococcus carnosus TM300.</title>
        <authorList>
            <person name="Rosenstein R."/>
            <person name="Nerz C."/>
            <person name="Biswas L."/>
            <person name="Resch A."/>
            <person name="Raddatz G."/>
            <person name="Schuster S.C."/>
            <person name="Goetz F."/>
        </authorList>
    </citation>
    <scope>NUCLEOTIDE SEQUENCE [LARGE SCALE GENOMIC DNA]</scope>
    <source>
        <strain evidence="1 2">TM300</strain>
    </source>
</reference>
<dbReference type="RefSeq" id="WP_015899741.1">
    <property type="nucleotide sequence ID" value="NC_012121.1"/>
</dbReference>
<sequence>MKEIKDLNVNDRIIIWRYNDMNIDEGHNATVIRRVVRHAEPQAVVVQLDGVSNEATITDKDYFDTLPLSNQKSEDYENEEPFFVNDADKGIPSHYQGKDGIDVIEFLRQQMTSQEFKGFMTGNIIKYATRLGRKDEKVKELEKIEVYAKRLKEVLTNE</sequence>
<name>B9DJF3_STACT</name>
<dbReference type="KEGG" id="sca:SCA_0483"/>
<proteinExistence type="predicted"/>
<dbReference type="EMBL" id="AM295250">
    <property type="protein sequence ID" value="CAL27397.1"/>
    <property type="molecule type" value="Genomic_DNA"/>
</dbReference>
<organism evidence="1 2">
    <name type="scientific">Staphylococcus carnosus (strain TM300)</name>
    <dbReference type="NCBI Taxonomy" id="396513"/>
    <lineage>
        <taxon>Bacteria</taxon>
        <taxon>Bacillati</taxon>
        <taxon>Bacillota</taxon>
        <taxon>Bacilli</taxon>
        <taxon>Bacillales</taxon>
        <taxon>Staphylococcaceae</taxon>
        <taxon>Staphylococcus</taxon>
    </lineage>
</organism>
<dbReference type="BioCyc" id="SCAR396513:SCA_RS12455-MONOMER"/>
<evidence type="ECO:0000313" key="2">
    <source>
        <dbReference type="Proteomes" id="UP000000444"/>
    </source>
</evidence>
<evidence type="ECO:0008006" key="3">
    <source>
        <dbReference type="Google" id="ProtNLM"/>
    </source>
</evidence>